<accession>A0A0J9SI41</accession>
<gene>
    <name evidence="3" type="ORF">PVIIG_05034</name>
</gene>
<dbReference type="SMART" id="SM01408">
    <property type="entry name" value="ING"/>
    <property type="match status" value="1"/>
</dbReference>
<feature type="compositionally biased region" description="Polar residues" evidence="1">
    <location>
        <begin position="157"/>
        <end position="178"/>
    </location>
</feature>
<feature type="compositionally biased region" description="Basic and acidic residues" evidence="1">
    <location>
        <begin position="196"/>
        <end position="211"/>
    </location>
</feature>
<feature type="compositionally biased region" description="Basic and acidic residues" evidence="1">
    <location>
        <begin position="411"/>
        <end position="429"/>
    </location>
</feature>
<evidence type="ECO:0000256" key="1">
    <source>
        <dbReference type="SAM" id="MobiDB-lite"/>
    </source>
</evidence>
<name>A0A0J9SI41_PLAVI</name>
<dbReference type="AlphaFoldDB" id="A0A0J9SI41"/>
<dbReference type="OrthoDB" id="5411773at2759"/>
<feature type="region of interest" description="Disordered" evidence="1">
    <location>
        <begin position="83"/>
        <end position="324"/>
    </location>
</feature>
<evidence type="ECO:0000313" key="4">
    <source>
        <dbReference type="Proteomes" id="UP000053562"/>
    </source>
</evidence>
<organism evidence="3 4">
    <name type="scientific">Plasmodium vivax India VII</name>
    <dbReference type="NCBI Taxonomy" id="1077284"/>
    <lineage>
        <taxon>Eukaryota</taxon>
        <taxon>Sar</taxon>
        <taxon>Alveolata</taxon>
        <taxon>Apicomplexa</taxon>
        <taxon>Aconoidasida</taxon>
        <taxon>Haemosporida</taxon>
        <taxon>Plasmodiidae</taxon>
        <taxon>Plasmodium</taxon>
        <taxon>Plasmodium (Plasmodium)</taxon>
    </lineage>
</organism>
<feature type="compositionally biased region" description="Polar residues" evidence="1">
    <location>
        <begin position="628"/>
        <end position="640"/>
    </location>
</feature>
<feature type="region of interest" description="Disordered" evidence="1">
    <location>
        <begin position="467"/>
        <end position="640"/>
    </location>
</feature>
<feature type="compositionally biased region" description="Basic and acidic residues" evidence="1">
    <location>
        <begin position="142"/>
        <end position="152"/>
    </location>
</feature>
<protein>
    <recommendedName>
        <fullName evidence="2">Inhibitor of growth protein N-terminal histone-binding domain-containing protein</fullName>
    </recommendedName>
</protein>
<reference evidence="3 4" key="1">
    <citation type="submission" date="2011-08" db="EMBL/GenBank/DDBJ databases">
        <title>The Genome Sequence of Plasmodium vivax India VII.</title>
        <authorList>
            <consortium name="The Broad Institute Genome Sequencing Platform"/>
            <consortium name="The Broad Institute Genome Sequencing Center for Infectious Disease"/>
            <person name="Neafsey D."/>
            <person name="Carlton J."/>
            <person name="Barnwell J."/>
            <person name="Collins W."/>
            <person name="Escalante A."/>
            <person name="Mullikin J."/>
            <person name="Saul A."/>
            <person name="Guigo R."/>
            <person name="Camara F."/>
            <person name="Young S.K."/>
            <person name="Zeng Q."/>
            <person name="Gargeya S."/>
            <person name="Fitzgerald M."/>
            <person name="Haas B."/>
            <person name="Abouelleil A."/>
            <person name="Alvarado L."/>
            <person name="Arachchi H.M."/>
            <person name="Berlin A."/>
            <person name="Brown A."/>
            <person name="Chapman S.B."/>
            <person name="Chen Z."/>
            <person name="Dunbar C."/>
            <person name="Freedman E."/>
            <person name="Gearin G."/>
            <person name="Gellesch M."/>
            <person name="Goldberg J."/>
            <person name="Griggs A."/>
            <person name="Gujja S."/>
            <person name="Heiman D."/>
            <person name="Howarth C."/>
            <person name="Larson L."/>
            <person name="Lui A."/>
            <person name="MacDonald P.J.P."/>
            <person name="Montmayeur A."/>
            <person name="Murphy C."/>
            <person name="Neiman D."/>
            <person name="Pearson M."/>
            <person name="Priest M."/>
            <person name="Roberts A."/>
            <person name="Saif S."/>
            <person name="Shea T."/>
            <person name="Shenoy N."/>
            <person name="Sisk P."/>
            <person name="Stolte C."/>
            <person name="Sykes S."/>
            <person name="Wortman J."/>
            <person name="Nusbaum C."/>
            <person name="Birren B."/>
        </authorList>
    </citation>
    <scope>NUCLEOTIDE SEQUENCE [LARGE SCALE GENOMIC DNA]</scope>
    <source>
        <strain evidence="3 4">India VII</strain>
    </source>
</reference>
<feature type="compositionally biased region" description="Low complexity" evidence="1">
    <location>
        <begin position="534"/>
        <end position="550"/>
    </location>
</feature>
<feature type="compositionally biased region" description="Basic residues" evidence="1">
    <location>
        <begin position="501"/>
        <end position="511"/>
    </location>
</feature>
<feature type="domain" description="Inhibitor of growth protein N-terminal histone-binding" evidence="2">
    <location>
        <begin position="4"/>
        <end position="385"/>
    </location>
</feature>
<feature type="compositionally biased region" description="Low complexity" evidence="1">
    <location>
        <begin position="124"/>
        <end position="140"/>
    </location>
</feature>
<feature type="compositionally biased region" description="Basic and acidic residues" evidence="1">
    <location>
        <begin position="609"/>
        <end position="621"/>
    </location>
</feature>
<dbReference type="Proteomes" id="UP000053562">
    <property type="component" value="Unassembled WGS sequence"/>
</dbReference>
<evidence type="ECO:0000259" key="2">
    <source>
        <dbReference type="SMART" id="SM01408"/>
    </source>
</evidence>
<feature type="compositionally biased region" description="Basic and acidic residues" evidence="1">
    <location>
        <begin position="218"/>
        <end position="257"/>
    </location>
</feature>
<feature type="region of interest" description="Disordered" evidence="1">
    <location>
        <begin position="393"/>
        <end position="455"/>
    </location>
</feature>
<evidence type="ECO:0000313" key="3">
    <source>
        <dbReference type="EMBL" id="KMZ81667.1"/>
    </source>
</evidence>
<dbReference type="InterPro" id="IPR024610">
    <property type="entry name" value="ING_N_histone-binding"/>
</dbReference>
<sequence>MSDAAQIYMENVLHITGYLHRLLFLMKELDFKEYEINKLIREKEEIYLENLNYLSRNRIDRQGSTYLTGQSSLQNEELLPELENQGGGAECAQLSGRGAQGGLKEEDPAGGDSPMGGTNPVGDNNPVGGTNPMGGNNPTVEDPPRDCHRNDPADSASEASLKSTSRKAAQREGSSLHATSDRKKAAGHAKGGTKGTPRDAPRGGLHLEGKTHSGGRPPVERKGVKREVPTDDEQRGGAPSEADRGADQEAQEAHPDGNPDGSVTAHPTAHPNGNVTTPPCEDPTLKREVELAAPNGDDLPTAQTSKKKNSGQHMPSANTDDEVKSQVCRPIQIYTEEELENLLNEIISDREQCIALLKEKICINNQIAHLIKTDFDRVKSQHDKLFVEMEMNGESPPYMHTTSRSRNAPPEWDHQGHAHERSGFPHDPHGSGAHGGDIHGREAHGSGAHSRANHNRSAHQYDPYEMEKTKEDDADSASIKAFGRKHSQKYDEDYNPYTVGKNKKAKKPKKSRGGENATNKLKASTLGGGLNESATQNAGQNAGQNVAQGGSSQMRIRLLSVKNPSQEEAPLAAQTDQADGPPPREDEASLLATSEGRADVAKATSLEMTKSENEVHAEEGAPPHGEQLNGNDPSSGNDKH</sequence>
<proteinExistence type="predicted"/>
<dbReference type="EMBL" id="KQ234232">
    <property type="protein sequence ID" value="KMZ81667.1"/>
    <property type="molecule type" value="Genomic_DNA"/>
</dbReference>